<protein>
    <submittedName>
        <fullName evidence="2">Unnamed product</fullName>
    </submittedName>
</protein>
<organism evidence="2 3">
    <name type="scientific">Ostreococcus tauri</name>
    <name type="common">Marine green alga</name>
    <dbReference type="NCBI Taxonomy" id="70448"/>
    <lineage>
        <taxon>Eukaryota</taxon>
        <taxon>Viridiplantae</taxon>
        <taxon>Chlorophyta</taxon>
        <taxon>Mamiellophyceae</taxon>
        <taxon>Mamiellales</taxon>
        <taxon>Bathycoccaceae</taxon>
        <taxon>Ostreococcus</taxon>
    </lineage>
</organism>
<gene>
    <name evidence="2" type="ORF">OT_ostta06g02330</name>
</gene>
<dbReference type="Proteomes" id="UP000009170">
    <property type="component" value="Unassembled WGS sequence"/>
</dbReference>
<name>Q017A0_OSTTA</name>
<keyword evidence="3" id="KW-1185">Reference proteome</keyword>
<feature type="compositionally biased region" description="Basic and acidic residues" evidence="1">
    <location>
        <begin position="83"/>
        <end position="100"/>
    </location>
</feature>
<reference evidence="3" key="1">
    <citation type="journal article" date="2006" name="Proc. Natl. Acad. Sci. U.S.A.">
        <title>Genome analysis of the smallest free-living eukaryote Ostreococcus tauri unveils many unique features.</title>
        <authorList>
            <person name="Derelle E."/>
            <person name="Ferraz C."/>
            <person name="Rombauts S."/>
            <person name="Rouze P."/>
            <person name="Worden A.Z."/>
            <person name="Robbens S."/>
            <person name="Partensky F."/>
            <person name="Degroeve S."/>
            <person name="Echeynie S."/>
            <person name="Cooke R."/>
            <person name="Saeys Y."/>
            <person name="Wuyts J."/>
            <person name="Jabbari K."/>
            <person name="Bowler C."/>
            <person name="Panaud O."/>
            <person name="Piegu B."/>
            <person name="Ball S.G."/>
            <person name="Ral J.-P."/>
            <person name="Bouget F.-Y."/>
            <person name="Piganeau G."/>
            <person name="De Baets B."/>
            <person name="Picard A."/>
            <person name="Delseny M."/>
            <person name="Demaille J."/>
            <person name="Van de Peer Y."/>
            <person name="Moreau H."/>
        </authorList>
    </citation>
    <scope>NUCLEOTIDE SEQUENCE [LARGE SCALE GENOMIC DNA]</scope>
    <source>
        <strain evidence="3">OTTH 0595 / CCAP 157/2 / RCC745</strain>
    </source>
</reference>
<dbReference type="GeneID" id="9835368"/>
<proteinExistence type="predicted"/>
<evidence type="ECO:0000313" key="2">
    <source>
        <dbReference type="EMBL" id="CAL53511.1"/>
    </source>
</evidence>
<sequence>MDAVEALEHRLRQAETRVASERRLVDETLEKIARATERCDAARDARDAALRRRALVEREYAEARQTLEEMEARQRAAAAAAARAEREAREQERRDDASREIRLRQMREAIENEENMRAVMIERTREAELDAEIADLSSNLPGGPWRSLKDIPREFLDVCEQIVRTRRQCEEMRSEILHRDS</sequence>
<comment type="caution">
    <text evidence="2">The sequence shown here is derived from an EMBL/GenBank/DDBJ whole genome shotgun (WGS) entry which is preliminary data.</text>
</comment>
<dbReference type="EMBL" id="CAID01000006">
    <property type="protein sequence ID" value="CAL53511.1"/>
    <property type="molecule type" value="Genomic_DNA"/>
</dbReference>
<reference evidence="2 3" key="2">
    <citation type="journal article" date="2014" name="BMC Genomics">
        <title>An improved genome of the model marine alga Ostreococcus tauri unfolds by assessing Illumina de novo assemblies.</title>
        <authorList>
            <person name="Blanc-Mathieu R."/>
            <person name="Verhelst B."/>
            <person name="Derelle E."/>
            <person name="Rombauts S."/>
            <person name="Bouget F.Y."/>
            <person name="Carre I."/>
            <person name="Chateau A."/>
            <person name="Eyre-Walker A."/>
            <person name="Grimsley N."/>
            <person name="Moreau H."/>
            <person name="Piegu B."/>
            <person name="Rivals E."/>
            <person name="Schackwitz W."/>
            <person name="Van de Peer Y."/>
            <person name="Piganeau G."/>
        </authorList>
    </citation>
    <scope>NUCLEOTIDE SEQUENCE [LARGE SCALE GENOMIC DNA]</scope>
    <source>
        <strain evidence="3">OTTH 0595 / CCAP 157/2 / RCC745</strain>
    </source>
</reference>
<evidence type="ECO:0000256" key="1">
    <source>
        <dbReference type="SAM" id="MobiDB-lite"/>
    </source>
</evidence>
<accession>Q017A0</accession>
<dbReference type="AlphaFoldDB" id="Q017A0"/>
<evidence type="ECO:0000313" key="3">
    <source>
        <dbReference type="Proteomes" id="UP000009170"/>
    </source>
</evidence>
<dbReference type="KEGG" id="ota:OT_ostta06g02330"/>
<dbReference type="RefSeq" id="XP_003079865.1">
    <property type="nucleotide sequence ID" value="XM_003079817.1"/>
</dbReference>
<feature type="region of interest" description="Disordered" evidence="1">
    <location>
        <begin position="76"/>
        <end position="100"/>
    </location>
</feature>
<dbReference type="InParanoid" id="Q017A0"/>